<evidence type="ECO:0000313" key="2">
    <source>
        <dbReference type="Proteomes" id="UP000441330"/>
    </source>
</evidence>
<sequence length="171" mass="20362">MYRQVILFLQEQKIQEFDFLKDTPTRVYKKNEWYAFIYYEPMGENLTEQVSPKMLIQVVTNSKELENRGWKLVRNFPISKLQGDLLEFLQLYEVYKFRSYKNGYGLEFNGPLLEFVAYGLNDRTEVSTFLKMMIGAGYDLEIIIQIFSNIVKKKSLARDFVELINRYEVSV</sequence>
<protein>
    <submittedName>
        <fullName evidence="1">Uncharacterized protein</fullName>
    </submittedName>
</protein>
<dbReference type="RefSeq" id="WP_129824075.1">
    <property type="nucleotide sequence ID" value="NZ_RCYS01000001.1"/>
</dbReference>
<proteinExistence type="predicted"/>
<dbReference type="EMBL" id="WMZJ01000001">
    <property type="protein sequence ID" value="MTS53613.1"/>
    <property type="molecule type" value="Genomic_DNA"/>
</dbReference>
<evidence type="ECO:0000313" key="1">
    <source>
        <dbReference type="EMBL" id="MTS53613.1"/>
    </source>
</evidence>
<name>A0A7X3BP15_STRPA</name>
<dbReference type="AlphaFoldDB" id="A0A7X3BP15"/>
<accession>A0A7X3BP15</accession>
<gene>
    <name evidence="1" type="ORF">GMC94_01695</name>
</gene>
<organism evidence="1 2">
    <name type="scientific">Streptococcus parasanguinis</name>
    <dbReference type="NCBI Taxonomy" id="1318"/>
    <lineage>
        <taxon>Bacteria</taxon>
        <taxon>Bacillati</taxon>
        <taxon>Bacillota</taxon>
        <taxon>Bacilli</taxon>
        <taxon>Lactobacillales</taxon>
        <taxon>Streptococcaceae</taxon>
        <taxon>Streptococcus</taxon>
    </lineage>
</organism>
<comment type="caution">
    <text evidence="1">The sequence shown here is derived from an EMBL/GenBank/DDBJ whole genome shotgun (WGS) entry which is preliminary data.</text>
</comment>
<reference evidence="1 2" key="1">
    <citation type="journal article" date="2019" name="Nat. Med.">
        <title>A library of human gut bacterial isolates paired with longitudinal multiomics data enables mechanistic microbiome research.</title>
        <authorList>
            <person name="Poyet M."/>
            <person name="Groussin M."/>
            <person name="Gibbons S.M."/>
            <person name="Avila-Pacheco J."/>
            <person name="Jiang X."/>
            <person name="Kearney S.M."/>
            <person name="Perrotta A.R."/>
            <person name="Berdy B."/>
            <person name="Zhao S."/>
            <person name="Lieberman T.D."/>
            <person name="Swanson P.K."/>
            <person name="Smith M."/>
            <person name="Roesemann S."/>
            <person name="Alexander J.E."/>
            <person name="Rich S.A."/>
            <person name="Livny J."/>
            <person name="Vlamakis H."/>
            <person name="Clish C."/>
            <person name="Bullock K."/>
            <person name="Deik A."/>
            <person name="Scott J."/>
            <person name="Pierce K.A."/>
            <person name="Xavier R.J."/>
            <person name="Alm E.J."/>
        </authorList>
    </citation>
    <scope>NUCLEOTIDE SEQUENCE [LARGE SCALE GENOMIC DNA]</scope>
    <source>
        <strain evidence="1 2">BIOML-A1</strain>
    </source>
</reference>
<dbReference type="Proteomes" id="UP000441330">
    <property type="component" value="Unassembled WGS sequence"/>
</dbReference>